<evidence type="ECO:0000313" key="1">
    <source>
        <dbReference type="EMBL" id="CEF68515.1"/>
    </source>
</evidence>
<name>A0A090LLS8_STRRB</name>
<evidence type="ECO:0000313" key="3">
    <source>
        <dbReference type="WBParaSite" id="SRAE_2000317200.1"/>
    </source>
</evidence>
<accession>A0A090LLS8</accession>
<dbReference type="AlphaFoldDB" id="A0A090LLS8"/>
<dbReference type="CTD" id="36380885"/>
<dbReference type="EMBL" id="LN609529">
    <property type="protein sequence ID" value="CEF68515.1"/>
    <property type="molecule type" value="Genomic_DNA"/>
</dbReference>
<evidence type="ECO:0000313" key="2">
    <source>
        <dbReference type="Proteomes" id="UP000035682"/>
    </source>
</evidence>
<dbReference type="WBParaSite" id="SRAE_2000317200.1">
    <property type="protein sequence ID" value="SRAE_2000317200.1"/>
    <property type="gene ID" value="WBGene00263392"/>
</dbReference>
<gene>
    <name evidence="1 3 4" type="ORF">SRAE_2000317200</name>
</gene>
<dbReference type="RefSeq" id="XP_024507715.1">
    <property type="nucleotide sequence ID" value="XM_024654333.1"/>
</dbReference>
<protein>
    <submittedName>
        <fullName evidence="1 3">Uncharacterized protein</fullName>
    </submittedName>
</protein>
<evidence type="ECO:0000313" key="4">
    <source>
        <dbReference type="WormBase" id="SRAE_2000317200"/>
    </source>
</evidence>
<reference evidence="1 2" key="1">
    <citation type="submission" date="2014-09" db="EMBL/GenBank/DDBJ databases">
        <authorList>
            <person name="Martin A.A."/>
        </authorList>
    </citation>
    <scope>NUCLEOTIDE SEQUENCE</scope>
    <source>
        <strain evidence="2">ED321</strain>
        <strain evidence="1">ED321 Heterogonic</strain>
    </source>
</reference>
<organism evidence="1">
    <name type="scientific">Strongyloides ratti</name>
    <name type="common">Parasitic roundworm</name>
    <dbReference type="NCBI Taxonomy" id="34506"/>
    <lineage>
        <taxon>Eukaryota</taxon>
        <taxon>Metazoa</taxon>
        <taxon>Ecdysozoa</taxon>
        <taxon>Nematoda</taxon>
        <taxon>Chromadorea</taxon>
        <taxon>Rhabditida</taxon>
        <taxon>Tylenchina</taxon>
        <taxon>Panagrolaimomorpha</taxon>
        <taxon>Strongyloidoidea</taxon>
        <taxon>Strongyloididae</taxon>
        <taxon>Strongyloides</taxon>
    </lineage>
</organism>
<sequence length="267" mass="30550">MGLHTNIESGVVSKDNFPSLVQTIRRQVLKRGREEEIVSKTDEEMADIDGINEDSLLTIKDLLIERDSSESGSDHSFFKENNSDKSDFVFCPITNNLSINRGNSDKLKNAIGKSLDCTLNSPIKLEVNSSIYQPLPSTNNGSKEKRQKNDIITNRNECYVDGSRKKYLVHNSHFVPMQLVDNVFYKNNSDIGLGVKYHALKEMETNEYDKVPKIEEAIYGSRPNVYTKFIEENRDMFMNDCSLRCVFDEVGQIRKFPLQGEYNNNLK</sequence>
<reference evidence="3" key="2">
    <citation type="submission" date="2020-12" db="UniProtKB">
        <authorList>
            <consortium name="WormBaseParasite"/>
        </authorList>
    </citation>
    <scope>IDENTIFICATION</scope>
</reference>
<keyword evidence="2" id="KW-1185">Reference proteome</keyword>
<dbReference type="GeneID" id="36380885"/>
<dbReference type="Proteomes" id="UP000035682">
    <property type="component" value="Unplaced"/>
</dbReference>
<proteinExistence type="predicted"/>
<dbReference type="WormBase" id="SRAE_2000317200">
    <property type="protein sequence ID" value="SRP10777"/>
    <property type="gene ID" value="WBGene00263392"/>
</dbReference>